<feature type="compositionally biased region" description="Polar residues" evidence="1">
    <location>
        <begin position="206"/>
        <end position="217"/>
    </location>
</feature>
<dbReference type="Gene3D" id="3.60.10.10">
    <property type="entry name" value="Endonuclease/exonuclease/phosphatase"/>
    <property type="match status" value="1"/>
</dbReference>
<dbReference type="Proteomes" id="UP001633002">
    <property type="component" value="Unassembled WGS sequence"/>
</dbReference>
<accession>A0ABD3I3N7</accession>
<dbReference type="SUPFAM" id="SSF56219">
    <property type="entry name" value="DNase I-like"/>
    <property type="match status" value="1"/>
</dbReference>
<gene>
    <name evidence="2" type="ORF">R1sor_012401</name>
</gene>
<evidence type="ECO:0008006" key="4">
    <source>
        <dbReference type="Google" id="ProtNLM"/>
    </source>
</evidence>
<dbReference type="InterPro" id="IPR036691">
    <property type="entry name" value="Endo/exonu/phosph_ase_sf"/>
</dbReference>
<proteinExistence type="predicted"/>
<feature type="region of interest" description="Disordered" evidence="1">
    <location>
        <begin position="153"/>
        <end position="217"/>
    </location>
</feature>
<name>A0ABD3I3N7_9MARC</name>
<dbReference type="AlphaFoldDB" id="A0ABD3I3N7"/>
<protein>
    <recommendedName>
        <fullName evidence="4">Endonuclease/exonuclease/phosphatase domain-containing protein</fullName>
    </recommendedName>
</protein>
<evidence type="ECO:0000313" key="2">
    <source>
        <dbReference type="EMBL" id="KAL3698325.1"/>
    </source>
</evidence>
<evidence type="ECO:0000313" key="3">
    <source>
        <dbReference type="Proteomes" id="UP001633002"/>
    </source>
</evidence>
<dbReference type="EMBL" id="JBJQOH010000002">
    <property type="protein sequence ID" value="KAL3698325.1"/>
    <property type="molecule type" value="Genomic_DNA"/>
</dbReference>
<feature type="compositionally biased region" description="Basic and acidic residues" evidence="1">
    <location>
        <begin position="194"/>
        <end position="205"/>
    </location>
</feature>
<comment type="caution">
    <text evidence="2">The sequence shown here is derived from an EMBL/GenBank/DDBJ whole genome shotgun (WGS) entry which is preliminary data.</text>
</comment>
<evidence type="ECO:0000256" key="1">
    <source>
        <dbReference type="SAM" id="MobiDB-lite"/>
    </source>
</evidence>
<keyword evidence="3" id="KW-1185">Reference proteome</keyword>
<reference evidence="2 3" key="1">
    <citation type="submission" date="2024-09" db="EMBL/GenBank/DDBJ databases">
        <title>Chromosome-scale assembly of Riccia sorocarpa.</title>
        <authorList>
            <person name="Paukszto L."/>
        </authorList>
    </citation>
    <scope>NUCLEOTIDE SEQUENCE [LARGE SCALE GENOMIC DNA]</scope>
    <source>
        <strain evidence="2">LP-2024</strain>
        <tissue evidence="2">Aerial parts of the thallus</tissue>
    </source>
</reference>
<organism evidence="2 3">
    <name type="scientific">Riccia sorocarpa</name>
    <dbReference type="NCBI Taxonomy" id="122646"/>
    <lineage>
        <taxon>Eukaryota</taxon>
        <taxon>Viridiplantae</taxon>
        <taxon>Streptophyta</taxon>
        <taxon>Embryophyta</taxon>
        <taxon>Marchantiophyta</taxon>
        <taxon>Marchantiopsida</taxon>
        <taxon>Marchantiidae</taxon>
        <taxon>Marchantiales</taxon>
        <taxon>Ricciaceae</taxon>
        <taxon>Riccia</taxon>
    </lineage>
</organism>
<sequence>MSTYIPTTRPTWIELPELPVWYQDSLETIFAQIGKVVHIPYVSHKLFFADARALVLWDFNLPLVQQLDLPFDDKVITQPEKFIDLSPCNQCGFPTSPKCRCPMLTTPPQRTPDQLQTNYTQLLRTQQAPPLSSQDQFLEDQVRRAAASAFIPDDCLNTTRDETPMEAQSSGKRKDNEVTPQRDLPGETFQATTSKRERPGGRSRDTSSLPQSGAPNFTISSWNIRGIRQSKRNPNIRADRHALWARPIRTLPYRNWILCGDLNKVLDTRDSSGHSNLLQGAERDTFLGLANRFSFTNVRLLAQDLYGPQYTRYQMVQGQLQWSVLDRFYVSATVHRDIGILSIEHHADFDYSDHFPVSLVLGSEQSIARQPSNRTTYFKLDPTLLQCDRVRQHVQSLWEEFAALQQPTIHQYLHTWE</sequence>